<feature type="compositionally biased region" description="Basic and acidic residues" evidence="1">
    <location>
        <begin position="52"/>
        <end position="77"/>
    </location>
</feature>
<evidence type="ECO:0000313" key="3">
    <source>
        <dbReference type="Proteomes" id="UP001556367"/>
    </source>
</evidence>
<comment type="caution">
    <text evidence="2">The sequence shown here is derived from an EMBL/GenBank/DDBJ whole genome shotgun (WGS) entry which is preliminary data.</text>
</comment>
<feature type="compositionally biased region" description="Low complexity" evidence="1">
    <location>
        <begin position="129"/>
        <end position="138"/>
    </location>
</feature>
<feature type="compositionally biased region" description="Polar residues" evidence="1">
    <location>
        <begin position="202"/>
        <end position="212"/>
    </location>
</feature>
<accession>A0ABR3JDX3</accession>
<reference evidence="3" key="1">
    <citation type="submission" date="2024-06" db="EMBL/GenBank/DDBJ databases">
        <title>Multi-omics analyses provide insights into the biosynthesis of the anticancer antibiotic pleurotin in Hohenbuehelia grisea.</title>
        <authorList>
            <person name="Weaver J.A."/>
            <person name="Alberti F."/>
        </authorList>
    </citation>
    <scope>NUCLEOTIDE SEQUENCE [LARGE SCALE GENOMIC DNA]</scope>
    <source>
        <strain evidence="3">T-177</strain>
    </source>
</reference>
<evidence type="ECO:0000313" key="2">
    <source>
        <dbReference type="EMBL" id="KAL0953685.1"/>
    </source>
</evidence>
<keyword evidence="3" id="KW-1185">Reference proteome</keyword>
<feature type="compositionally biased region" description="Acidic residues" evidence="1">
    <location>
        <begin position="98"/>
        <end position="110"/>
    </location>
</feature>
<feature type="compositionally biased region" description="Basic residues" evidence="1">
    <location>
        <begin position="214"/>
        <end position="223"/>
    </location>
</feature>
<dbReference type="EMBL" id="JASNQZ010000008">
    <property type="protein sequence ID" value="KAL0953685.1"/>
    <property type="molecule type" value="Genomic_DNA"/>
</dbReference>
<feature type="compositionally biased region" description="Low complexity" evidence="1">
    <location>
        <begin position="40"/>
        <end position="50"/>
    </location>
</feature>
<sequence>MPPRRARSSKPQLIDSESDNDAPEAISLTSSKQTARKESAALTAAQAAARQRTKEKNRARDRKLKERALETRLARDAVEEDGSARKRRKIEAHGADGVDSEGGEDSEDDGSASGRSESDEDGEEEFHGFGDAPAAEQDASSDEDAQAGSDYAGSVHLYEPSSNDDDGSAEEPENDLPNSSLISSAHHLPDHLFASAFASKPSPRSQSASTSAKKPAKRPRSGSKPKDIVVGSRVVRSLSNSYSAPSGAGTVPSRKVREFADRSLGLQGGRPLRMGSRRRPAHLGVLKTNGPPARFVRNSS</sequence>
<protein>
    <submittedName>
        <fullName evidence="2">Uncharacterized protein</fullName>
    </submittedName>
</protein>
<proteinExistence type="predicted"/>
<organism evidence="2 3">
    <name type="scientific">Hohenbuehelia grisea</name>
    <dbReference type="NCBI Taxonomy" id="104357"/>
    <lineage>
        <taxon>Eukaryota</taxon>
        <taxon>Fungi</taxon>
        <taxon>Dikarya</taxon>
        <taxon>Basidiomycota</taxon>
        <taxon>Agaricomycotina</taxon>
        <taxon>Agaricomycetes</taxon>
        <taxon>Agaricomycetidae</taxon>
        <taxon>Agaricales</taxon>
        <taxon>Pleurotineae</taxon>
        <taxon>Pleurotaceae</taxon>
        <taxon>Hohenbuehelia</taxon>
    </lineage>
</organism>
<dbReference type="Proteomes" id="UP001556367">
    <property type="component" value="Unassembled WGS sequence"/>
</dbReference>
<evidence type="ECO:0000256" key="1">
    <source>
        <dbReference type="SAM" id="MobiDB-lite"/>
    </source>
</evidence>
<feature type="compositionally biased region" description="Acidic residues" evidence="1">
    <location>
        <begin position="162"/>
        <end position="174"/>
    </location>
</feature>
<gene>
    <name evidence="2" type="ORF">HGRIS_004881</name>
</gene>
<name>A0ABR3JDX3_9AGAR</name>
<feature type="region of interest" description="Disordered" evidence="1">
    <location>
        <begin position="1"/>
        <end position="300"/>
    </location>
</feature>